<evidence type="ECO:0000313" key="10">
    <source>
        <dbReference type="EMBL" id="GKV30173.1"/>
    </source>
</evidence>
<dbReference type="EC" id="3.6.4.13" evidence="1"/>
<evidence type="ECO:0000256" key="2">
    <source>
        <dbReference type="ARBA" id="ARBA00022741"/>
    </source>
</evidence>
<comment type="catalytic activity">
    <reaction evidence="8">
        <text>ATP + H2O = ADP + phosphate + H(+)</text>
        <dbReference type="Rhea" id="RHEA:13065"/>
        <dbReference type="ChEBI" id="CHEBI:15377"/>
        <dbReference type="ChEBI" id="CHEBI:15378"/>
        <dbReference type="ChEBI" id="CHEBI:30616"/>
        <dbReference type="ChEBI" id="CHEBI:43474"/>
        <dbReference type="ChEBI" id="CHEBI:456216"/>
        <dbReference type="EC" id="3.6.4.13"/>
    </reaction>
</comment>
<dbReference type="GO" id="GO:0005829">
    <property type="term" value="C:cytosol"/>
    <property type="evidence" value="ECO:0007669"/>
    <property type="project" value="TreeGrafter"/>
</dbReference>
<dbReference type="GO" id="GO:0005524">
    <property type="term" value="F:ATP binding"/>
    <property type="evidence" value="ECO:0007669"/>
    <property type="project" value="UniProtKB-KW"/>
</dbReference>
<gene>
    <name evidence="10" type="ORF">SLEP1_g39018</name>
</gene>
<dbReference type="InterPro" id="IPR011545">
    <property type="entry name" value="DEAD/DEAH_box_helicase_dom"/>
</dbReference>
<dbReference type="PANTHER" id="PTHR47959:SF15">
    <property type="entry name" value="RNA HELICASE"/>
    <property type="match status" value="1"/>
</dbReference>
<feature type="domain" description="Helicase ATP-binding" evidence="9">
    <location>
        <begin position="6"/>
        <end position="79"/>
    </location>
</feature>
<evidence type="ECO:0000256" key="4">
    <source>
        <dbReference type="ARBA" id="ARBA00022806"/>
    </source>
</evidence>
<dbReference type="GO" id="GO:0003724">
    <property type="term" value="F:RNA helicase activity"/>
    <property type="evidence" value="ECO:0007669"/>
    <property type="project" value="UniProtKB-EC"/>
</dbReference>
<dbReference type="AlphaFoldDB" id="A0AAV5KYU6"/>
<dbReference type="PANTHER" id="PTHR47959">
    <property type="entry name" value="ATP-DEPENDENT RNA HELICASE RHLE-RELATED"/>
    <property type="match status" value="1"/>
</dbReference>
<dbReference type="PROSITE" id="PS51192">
    <property type="entry name" value="HELICASE_ATP_BIND_1"/>
    <property type="match status" value="1"/>
</dbReference>
<proteinExistence type="inferred from homology"/>
<evidence type="ECO:0000256" key="6">
    <source>
        <dbReference type="ARBA" id="ARBA00022884"/>
    </source>
</evidence>
<keyword evidence="5" id="KW-0067">ATP-binding</keyword>
<reference evidence="10 11" key="1">
    <citation type="journal article" date="2021" name="Commun. Biol.">
        <title>The genome of Shorea leprosula (Dipterocarpaceae) highlights the ecological relevance of drought in aseasonal tropical rainforests.</title>
        <authorList>
            <person name="Ng K.K.S."/>
            <person name="Kobayashi M.J."/>
            <person name="Fawcett J.A."/>
            <person name="Hatakeyama M."/>
            <person name="Paape T."/>
            <person name="Ng C.H."/>
            <person name="Ang C.C."/>
            <person name="Tnah L.H."/>
            <person name="Lee C.T."/>
            <person name="Nishiyama T."/>
            <person name="Sese J."/>
            <person name="O'Brien M.J."/>
            <person name="Copetti D."/>
            <person name="Mohd Noor M.I."/>
            <person name="Ong R.C."/>
            <person name="Putra M."/>
            <person name="Sireger I.Z."/>
            <person name="Indrioko S."/>
            <person name="Kosugi Y."/>
            <person name="Izuno A."/>
            <person name="Isagi Y."/>
            <person name="Lee S.L."/>
            <person name="Shimizu K.K."/>
        </authorList>
    </citation>
    <scope>NUCLEOTIDE SEQUENCE [LARGE SCALE GENOMIC DNA]</scope>
    <source>
        <strain evidence="10">214</strain>
    </source>
</reference>
<dbReference type="Pfam" id="PF00270">
    <property type="entry name" value="DEAD"/>
    <property type="match status" value="1"/>
</dbReference>
<dbReference type="EMBL" id="BPVZ01000085">
    <property type="protein sequence ID" value="GKV30173.1"/>
    <property type="molecule type" value="Genomic_DNA"/>
</dbReference>
<name>A0AAV5KYU6_9ROSI</name>
<keyword evidence="3" id="KW-0378">Hydrolase</keyword>
<dbReference type="InterPro" id="IPR027417">
    <property type="entry name" value="P-loop_NTPase"/>
</dbReference>
<protein>
    <recommendedName>
        <fullName evidence="1">RNA helicase</fullName>
        <ecNumber evidence="1">3.6.4.13</ecNumber>
    </recommendedName>
</protein>
<dbReference type="Gene3D" id="3.40.50.300">
    <property type="entry name" value="P-loop containing nucleotide triphosphate hydrolases"/>
    <property type="match status" value="1"/>
</dbReference>
<organism evidence="10 11">
    <name type="scientific">Rubroshorea leprosula</name>
    <dbReference type="NCBI Taxonomy" id="152421"/>
    <lineage>
        <taxon>Eukaryota</taxon>
        <taxon>Viridiplantae</taxon>
        <taxon>Streptophyta</taxon>
        <taxon>Embryophyta</taxon>
        <taxon>Tracheophyta</taxon>
        <taxon>Spermatophyta</taxon>
        <taxon>Magnoliopsida</taxon>
        <taxon>eudicotyledons</taxon>
        <taxon>Gunneridae</taxon>
        <taxon>Pentapetalae</taxon>
        <taxon>rosids</taxon>
        <taxon>malvids</taxon>
        <taxon>Malvales</taxon>
        <taxon>Dipterocarpaceae</taxon>
        <taxon>Rubroshorea</taxon>
    </lineage>
</organism>
<evidence type="ECO:0000256" key="7">
    <source>
        <dbReference type="ARBA" id="ARBA00024355"/>
    </source>
</evidence>
<dbReference type="GO" id="GO:0003723">
    <property type="term" value="F:RNA binding"/>
    <property type="evidence" value="ECO:0007669"/>
    <property type="project" value="UniProtKB-KW"/>
</dbReference>
<keyword evidence="6" id="KW-0694">RNA-binding</keyword>
<keyword evidence="4" id="KW-0347">Helicase</keyword>
<accession>A0AAV5KYU6</accession>
<dbReference type="InterPro" id="IPR050079">
    <property type="entry name" value="DEAD_box_RNA_helicase"/>
</dbReference>
<evidence type="ECO:0000256" key="8">
    <source>
        <dbReference type="ARBA" id="ARBA00047984"/>
    </source>
</evidence>
<keyword evidence="11" id="KW-1185">Reference proteome</keyword>
<evidence type="ECO:0000256" key="1">
    <source>
        <dbReference type="ARBA" id="ARBA00012552"/>
    </source>
</evidence>
<dbReference type="SUPFAM" id="SSF52540">
    <property type="entry name" value="P-loop containing nucleoside triphosphate hydrolases"/>
    <property type="match status" value="1"/>
</dbReference>
<dbReference type="GO" id="GO:0016787">
    <property type="term" value="F:hydrolase activity"/>
    <property type="evidence" value="ECO:0007669"/>
    <property type="project" value="UniProtKB-KW"/>
</dbReference>
<comment type="similarity">
    <text evidence="7">Belongs to the DEAD box helicase family. DDX52/ROK1 subfamily.</text>
</comment>
<sequence>MQRQAIPVLLSGQECFACALTGSGKTLAFVSPMLMKLKHASTTGIRAVILCPTRELAAQTTREYKKLAKGKKSPYQVDD</sequence>
<evidence type="ECO:0000259" key="9">
    <source>
        <dbReference type="PROSITE" id="PS51192"/>
    </source>
</evidence>
<evidence type="ECO:0000256" key="5">
    <source>
        <dbReference type="ARBA" id="ARBA00022840"/>
    </source>
</evidence>
<keyword evidence="2" id="KW-0547">Nucleotide-binding</keyword>
<evidence type="ECO:0000256" key="3">
    <source>
        <dbReference type="ARBA" id="ARBA00022801"/>
    </source>
</evidence>
<dbReference type="InterPro" id="IPR014001">
    <property type="entry name" value="Helicase_ATP-bd"/>
</dbReference>
<comment type="caution">
    <text evidence="10">The sequence shown here is derived from an EMBL/GenBank/DDBJ whole genome shotgun (WGS) entry which is preliminary data.</text>
</comment>
<evidence type="ECO:0000313" key="11">
    <source>
        <dbReference type="Proteomes" id="UP001054252"/>
    </source>
</evidence>
<dbReference type="Proteomes" id="UP001054252">
    <property type="component" value="Unassembled WGS sequence"/>
</dbReference>